<evidence type="ECO:0000256" key="3">
    <source>
        <dbReference type="ARBA" id="ARBA00022741"/>
    </source>
</evidence>
<protein>
    <recommendedName>
        <fullName evidence="6">MobA-like NTP transferase domain-containing protein</fullName>
    </recommendedName>
</protein>
<evidence type="ECO:0008006" key="6">
    <source>
        <dbReference type="Google" id="ProtNLM"/>
    </source>
</evidence>
<dbReference type="EMBL" id="LAZR01054875">
    <property type="protein sequence ID" value="KKK77602.1"/>
    <property type="molecule type" value="Genomic_DNA"/>
</dbReference>
<dbReference type="Pfam" id="PF01983">
    <property type="entry name" value="CofC"/>
    <property type="match status" value="1"/>
</dbReference>
<keyword evidence="4" id="KW-0342">GTP-binding</keyword>
<dbReference type="GO" id="GO:0043814">
    <property type="term" value="F:phospholactate guanylyltransferase activity"/>
    <property type="evidence" value="ECO:0007669"/>
    <property type="project" value="InterPro"/>
</dbReference>
<evidence type="ECO:0000256" key="2">
    <source>
        <dbReference type="ARBA" id="ARBA00022695"/>
    </source>
</evidence>
<keyword evidence="1" id="KW-0808">Transferase</keyword>
<reference evidence="5" key="1">
    <citation type="journal article" date="2015" name="Nature">
        <title>Complex archaea that bridge the gap between prokaryotes and eukaryotes.</title>
        <authorList>
            <person name="Spang A."/>
            <person name="Saw J.H."/>
            <person name="Jorgensen S.L."/>
            <person name="Zaremba-Niedzwiedzka K."/>
            <person name="Martijn J."/>
            <person name="Lind A.E."/>
            <person name="van Eijk R."/>
            <person name="Schleper C."/>
            <person name="Guy L."/>
            <person name="Ettema T.J."/>
        </authorList>
    </citation>
    <scope>NUCLEOTIDE SEQUENCE</scope>
</reference>
<dbReference type="AlphaFoldDB" id="A0A0F8Y853"/>
<evidence type="ECO:0000256" key="4">
    <source>
        <dbReference type="ARBA" id="ARBA00023134"/>
    </source>
</evidence>
<evidence type="ECO:0000256" key="1">
    <source>
        <dbReference type="ARBA" id="ARBA00022679"/>
    </source>
</evidence>
<accession>A0A0F8Y853</accession>
<dbReference type="InterPro" id="IPR002835">
    <property type="entry name" value="CofC"/>
</dbReference>
<dbReference type="Gene3D" id="3.90.550.10">
    <property type="entry name" value="Spore Coat Polysaccharide Biosynthesis Protein SpsA, Chain A"/>
    <property type="match status" value="1"/>
</dbReference>
<dbReference type="GO" id="GO:0005525">
    <property type="term" value="F:GTP binding"/>
    <property type="evidence" value="ECO:0007669"/>
    <property type="project" value="UniProtKB-KW"/>
</dbReference>
<feature type="non-terminal residue" evidence="5">
    <location>
        <position position="191"/>
    </location>
</feature>
<evidence type="ECO:0000313" key="5">
    <source>
        <dbReference type="EMBL" id="KKK77602.1"/>
    </source>
</evidence>
<gene>
    <name evidence="5" type="ORF">LCGC14_2851940</name>
</gene>
<dbReference type="NCBIfam" id="TIGR03552">
    <property type="entry name" value="F420_cofC"/>
    <property type="match status" value="1"/>
</dbReference>
<dbReference type="SUPFAM" id="SSF53448">
    <property type="entry name" value="Nucleotide-diphospho-sugar transferases"/>
    <property type="match status" value="1"/>
</dbReference>
<keyword evidence="3" id="KW-0547">Nucleotide-binding</keyword>
<sequence length="191" mass="20316">MPTTAILPVKRFEDAKERLKPDLGAGSRSALASAMFSDVLSALGHTGSLDTVVLVSSESGVRDLVVGRDLTLIGDLPEKGQSHATRSGLARAAALGYERALLVPGDCPLIDPAELDELIVELFAGRLDVVIVPDRHQQGTNGLLLSPAGSFEPQFGPDSLRRHVEQAKSRGLRYAVRELPSLALDIDTGED</sequence>
<organism evidence="5">
    <name type="scientific">marine sediment metagenome</name>
    <dbReference type="NCBI Taxonomy" id="412755"/>
    <lineage>
        <taxon>unclassified sequences</taxon>
        <taxon>metagenomes</taxon>
        <taxon>ecological metagenomes</taxon>
    </lineage>
</organism>
<name>A0A0F8Y853_9ZZZZ</name>
<dbReference type="PANTHER" id="PTHR40392:SF1">
    <property type="entry name" value="2-PHOSPHO-L-LACTATE GUANYLYLTRANSFERASE"/>
    <property type="match status" value="1"/>
</dbReference>
<proteinExistence type="predicted"/>
<comment type="caution">
    <text evidence="5">The sequence shown here is derived from an EMBL/GenBank/DDBJ whole genome shotgun (WGS) entry which is preliminary data.</text>
</comment>
<dbReference type="PANTHER" id="PTHR40392">
    <property type="entry name" value="2-PHOSPHO-L-LACTATE GUANYLYLTRANSFERASE"/>
    <property type="match status" value="1"/>
</dbReference>
<keyword evidence="2" id="KW-0548">Nucleotidyltransferase</keyword>
<dbReference type="InterPro" id="IPR029044">
    <property type="entry name" value="Nucleotide-diphossugar_trans"/>
</dbReference>